<keyword evidence="8 10" id="KW-1133">Transmembrane helix</keyword>
<evidence type="ECO:0000256" key="4">
    <source>
        <dbReference type="ARBA" id="ARBA00012483"/>
    </source>
</evidence>
<proteinExistence type="predicted"/>
<keyword evidence="7" id="KW-0833">Ubl conjugation pathway</keyword>
<accession>A0AA89AQB2</accession>
<evidence type="ECO:0000256" key="2">
    <source>
        <dbReference type="ARBA" id="ARBA00004127"/>
    </source>
</evidence>
<evidence type="ECO:0000256" key="8">
    <source>
        <dbReference type="ARBA" id="ARBA00022989"/>
    </source>
</evidence>
<keyword evidence="9 10" id="KW-0472">Membrane</keyword>
<dbReference type="Pfam" id="PF25333">
    <property type="entry name" value="DUF2921_N"/>
    <property type="match status" value="3"/>
</dbReference>
<comment type="caution">
    <text evidence="13">The sequence shown here is derived from an EMBL/GenBank/DDBJ whole genome shotgun (WGS) entry which is preliminary data.</text>
</comment>
<feature type="transmembrane region" description="Helical" evidence="10">
    <location>
        <begin position="523"/>
        <end position="545"/>
    </location>
</feature>
<name>A0AA89AQB2_9ASTE</name>
<evidence type="ECO:0000259" key="11">
    <source>
        <dbReference type="Pfam" id="PF11145"/>
    </source>
</evidence>
<feature type="domain" description="DUF2921" evidence="12">
    <location>
        <begin position="161"/>
        <end position="274"/>
    </location>
</feature>
<evidence type="ECO:0000256" key="6">
    <source>
        <dbReference type="ARBA" id="ARBA00022692"/>
    </source>
</evidence>
<dbReference type="PANTHER" id="PTHR33389">
    <property type="entry name" value="FAMILY PROTEIN, PUTATIVE (DUF2921)-RELATED"/>
    <property type="match status" value="1"/>
</dbReference>
<comment type="pathway">
    <text evidence="3">Protein modification; protein ubiquitination.</text>
</comment>
<dbReference type="AlphaFoldDB" id="A0AA89AQB2"/>
<dbReference type="EC" id="2.3.2.27" evidence="4"/>
<feature type="domain" description="DUF2921" evidence="12">
    <location>
        <begin position="15"/>
        <end position="84"/>
    </location>
</feature>
<comment type="catalytic activity">
    <reaction evidence="1">
        <text>S-ubiquitinyl-[E2 ubiquitin-conjugating enzyme]-L-cysteine + [acceptor protein]-L-lysine = [E2 ubiquitin-conjugating enzyme]-L-cysteine + N(6)-ubiquitinyl-[acceptor protein]-L-lysine.</text>
        <dbReference type="EC" id="2.3.2.27"/>
    </reaction>
</comment>
<dbReference type="PANTHER" id="PTHR33389:SF22">
    <property type="entry name" value="FAMILY PROTEIN, PUTATIVE (DUF2921)-RELATED"/>
    <property type="match status" value="1"/>
</dbReference>
<dbReference type="InterPro" id="IPR021319">
    <property type="entry name" value="DUF2921"/>
</dbReference>
<feature type="transmembrane region" description="Helical" evidence="10">
    <location>
        <begin position="496"/>
        <end position="516"/>
    </location>
</feature>
<evidence type="ECO:0000256" key="1">
    <source>
        <dbReference type="ARBA" id="ARBA00000900"/>
    </source>
</evidence>
<evidence type="ECO:0000313" key="14">
    <source>
        <dbReference type="Proteomes" id="UP001188597"/>
    </source>
</evidence>
<dbReference type="InterPro" id="IPR057425">
    <property type="entry name" value="DUF2921_N"/>
</dbReference>
<evidence type="ECO:0000313" key="13">
    <source>
        <dbReference type="EMBL" id="KAK3010243.1"/>
    </source>
</evidence>
<reference evidence="13" key="1">
    <citation type="submission" date="2022-12" db="EMBL/GenBank/DDBJ databases">
        <title>Draft genome assemblies for two species of Escallonia (Escalloniales).</title>
        <authorList>
            <person name="Chanderbali A."/>
            <person name="Dervinis C."/>
            <person name="Anghel I."/>
            <person name="Soltis D."/>
            <person name="Soltis P."/>
            <person name="Zapata F."/>
        </authorList>
    </citation>
    <scope>NUCLEOTIDE SEQUENCE</scope>
    <source>
        <strain evidence="13">UCBG64.0493</strain>
        <tissue evidence="13">Leaf</tissue>
    </source>
</reference>
<organism evidence="13 14">
    <name type="scientific">Escallonia herrerae</name>
    <dbReference type="NCBI Taxonomy" id="1293975"/>
    <lineage>
        <taxon>Eukaryota</taxon>
        <taxon>Viridiplantae</taxon>
        <taxon>Streptophyta</taxon>
        <taxon>Embryophyta</taxon>
        <taxon>Tracheophyta</taxon>
        <taxon>Spermatophyta</taxon>
        <taxon>Magnoliopsida</taxon>
        <taxon>eudicotyledons</taxon>
        <taxon>Gunneridae</taxon>
        <taxon>Pentapetalae</taxon>
        <taxon>asterids</taxon>
        <taxon>campanulids</taxon>
        <taxon>Escalloniales</taxon>
        <taxon>Escalloniaceae</taxon>
        <taxon>Escallonia</taxon>
    </lineage>
</organism>
<gene>
    <name evidence="13" type="ORF">RJ639_010815</name>
</gene>
<sequence>MVNFRGPRIPVRWNGAATFKLSGYWDSGSGKICMVGSGIRRLNSVNVVLKLDYPSNSSILTSVVNGTLQSLGVEGALDYFKPISILGLSSMSYKYTLIGRETDNGGFRIYDNMENVSLGLGLGSKVCSIIRGTGKVELTYTDDCSAVNCTFLGGGIEYVPSWMYLNEIECSDSGKVRYLLGFRNSSYGRGWLHIDPDTTLVAEGAWDGKKKRLGLVACRILDSTKSLSKGWVGDCSIRLSLSVPATFSLRNRSVIVGRIWSNRSVNDSGHFGSMAFRSSGNRNPRLEGLKYEYTENEYVRKSCTKKMTGKGERGKYPIGSSSDMRFDMIVKNSKGKLAFGYASPLTVGDKFYEPFPIFDSAAQPNHSHSSVLNVSYVMSLRQNPHFKLGSGVPLTKGIEFSTEGIYDAKTGILCMIGCRHLASPNESLRNDLMDCEISVNAKFPPVSTKDAQPVKGTIKSIRNKLDPLYFERLQFTSTSIYNVRAKESVWRIDLEITMVLISNTLACVFVGAQLLYVKKHQDVLPFISILMLVFLTLAHMIPLLLNFEALFLENRNRQNVFLGSDGWLEVNEVLVRVITMIAFLLQFRLLQQTWSSRIDDESHKNLWVSDMKVLYLFLPLYIAGGLIAWFVHLLERPHGRSLLHVDRMIYQKPSFWGEIKSYAGLVLDGFLLPQIVFNLFCNSRERALAPSFYFGTTFVRLLPHAYDLYRAHSSTWSFDYIYANPGMDYYSTAWDIIISCGGMLLVCLLYLQQRFGGRCFLPKRFRESTSYEKVPVLTTE</sequence>
<feature type="transmembrane region" description="Helical" evidence="10">
    <location>
        <begin position="573"/>
        <end position="590"/>
    </location>
</feature>
<evidence type="ECO:0000256" key="7">
    <source>
        <dbReference type="ARBA" id="ARBA00022786"/>
    </source>
</evidence>
<keyword evidence="5" id="KW-0808">Transferase</keyword>
<feature type="transmembrane region" description="Helical" evidence="10">
    <location>
        <begin position="613"/>
        <end position="634"/>
    </location>
</feature>
<feature type="transmembrane region" description="Helical" evidence="10">
    <location>
        <begin position="729"/>
        <end position="751"/>
    </location>
</feature>
<evidence type="ECO:0000256" key="3">
    <source>
        <dbReference type="ARBA" id="ARBA00004906"/>
    </source>
</evidence>
<keyword evidence="6 10" id="KW-0812">Transmembrane</keyword>
<dbReference type="Pfam" id="PF11145">
    <property type="entry name" value="DUF2921"/>
    <property type="match status" value="1"/>
</dbReference>
<feature type="domain" description="SWEET-like" evidence="11">
    <location>
        <begin position="485"/>
        <end position="765"/>
    </location>
</feature>
<dbReference type="GO" id="GO:0012505">
    <property type="term" value="C:endomembrane system"/>
    <property type="evidence" value="ECO:0007669"/>
    <property type="project" value="UniProtKB-SubCell"/>
</dbReference>
<protein>
    <recommendedName>
        <fullName evidence="4">RING-type E3 ubiquitin transferase</fullName>
        <ecNumber evidence="4">2.3.2.27</ecNumber>
    </recommendedName>
</protein>
<evidence type="ECO:0000256" key="5">
    <source>
        <dbReference type="ARBA" id="ARBA00022679"/>
    </source>
</evidence>
<dbReference type="EMBL" id="JAVXUP010001564">
    <property type="protein sequence ID" value="KAK3010243.1"/>
    <property type="molecule type" value="Genomic_DNA"/>
</dbReference>
<evidence type="ECO:0000256" key="10">
    <source>
        <dbReference type="SAM" id="Phobius"/>
    </source>
</evidence>
<evidence type="ECO:0000256" key="9">
    <source>
        <dbReference type="ARBA" id="ARBA00023136"/>
    </source>
</evidence>
<feature type="domain" description="DUF2921" evidence="12">
    <location>
        <begin position="300"/>
        <end position="473"/>
    </location>
</feature>
<evidence type="ECO:0000259" key="12">
    <source>
        <dbReference type="Pfam" id="PF25333"/>
    </source>
</evidence>
<keyword evidence="14" id="KW-1185">Reference proteome</keyword>
<dbReference type="Proteomes" id="UP001188597">
    <property type="component" value="Unassembled WGS sequence"/>
</dbReference>
<comment type="subcellular location">
    <subcellularLocation>
        <location evidence="2">Endomembrane system</location>
        <topology evidence="2">Multi-pass membrane protein</topology>
    </subcellularLocation>
</comment>
<dbReference type="GO" id="GO:0061630">
    <property type="term" value="F:ubiquitin protein ligase activity"/>
    <property type="evidence" value="ECO:0007669"/>
    <property type="project" value="UniProtKB-EC"/>
</dbReference>